<name>A0A918J4U8_9FLAO</name>
<dbReference type="AlphaFoldDB" id="A0A918J4U8"/>
<sequence length="84" mass="9567">MAIKEHSSLQDLAAKFELHPNQISNLKREFLENAELAFGPQAEKEDPESGTAPLYSKIDQLQVENDFLKKALGRCALPKEDKRW</sequence>
<evidence type="ECO:0000313" key="2">
    <source>
        <dbReference type="Proteomes" id="UP000634668"/>
    </source>
</evidence>
<proteinExistence type="predicted"/>
<gene>
    <name evidence="1" type="ORF">GCM10007383_35580</name>
</gene>
<accession>A0A918J4U8</accession>
<evidence type="ECO:0000313" key="1">
    <source>
        <dbReference type="EMBL" id="GGW48353.1"/>
    </source>
</evidence>
<comment type="caution">
    <text evidence="1">The sequence shown here is derived from an EMBL/GenBank/DDBJ whole genome shotgun (WGS) entry which is preliminary data.</text>
</comment>
<dbReference type="EMBL" id="BMWP01000035">
    <property type="protein sequence ID" value="GGW48353.1"/>
    <property type="molecule type" value="Genomic_DNA"/>
</dbReference>
<dbReference type="Proteomes" id="UP000634668">
    <property type="component" value="Unassembled WGS sequence"/>
</dbReference>
<protein>
    <recommendedName>
        <fullName evidence="3">Transposase</fullName>
    </recommendedName>
</protein>
<reference evidence="1" key="2">
    <citation type="submission" date="2020-09" db="EMBL/GenBank/DDBJ databases">
        <authorList>
            <person name="Sun Q."/>
            <person name="Kim S."/>
        </authorList>
    </citation>
    <scope>NUCLEOTIDE SEQUENCE</scope>
    <source>
        <strain evidence="1">KCTC 12113</strain>
    </source>
</reference>
<evidence type="ECO:0008006" key="3">
    <source>
        <dbReference type="Google" id="ProtNLM"/>
    </source>
</evidence>
<keyword evidence="2" id="KW-1185">Reference proteome</keyword>
<reference evidence="1" key="1">
    <citation type="journal article" date="2014" name="Int. J. Syst. Evol. Microbiol.">
        <title>Complete genome sequence of Corynebacterium casei LMG S-19264T (=DSM 44701T), isolated from a smear-ripened cheese.</title>
        <authorList>
            <consortium name="US DOE Joint Genome Institute (JGI-PGF)"/>
            <person name="Walter F."/>
            <person name="Albersmeier A."/>
            <person name="Kalinowski J."/>
            <person name="Ruckert C."/>
        </authorList>
    </citation>
    <scope>NUCLEOTIDE SEQUENCE</scope>
    <source>
        <strain evidence="1">KCTC 12113</strain>
    </source>
</reference>
<organism evidence="1 2">
    <name type="scientific">Arenibacter certesii</name>
    <dbReference type="NCBI Taxonomy" id="228955"/>
    <lineage>
        <taxon>Bacteria</taxon>
        <taxon>Pseudomonadati</taxon>
        <taxon>Bacteroidota</taxon>
        <taxon>Flavobacteriia</taxon>
        <taxon>Flavobacteriales</taxon>
        <taxon>Flavobacteriaceae</taxon>
        <taxon>Arenibacter</taxon>
    </lineage>
</organism>